<accession>A0A2H1JV97</accession>
<reference evidence="2" key="1">
    <citation type="submission" date="2017-03" db="EMBL/GenBank/DDBJ databases">
        <authorList>
            <person name="Monnet C."/>
        </authorList>
    </citation>
    <scope>NUCLEOTIDE SEQUENCE [LARGE SCALE GENOMIC DNA]</scope>
    <source>
        <strain evidence="2">P10</strain>
    </source>
</reference>
<evidence type="ECO:0000313" key="2">
    <source>
        <dbReference type="Proteomes" id="UP000234342"/>
    </source>
</evidence>
<sequence length="484" mass="55449">MTYEILTPGIELLESMRSVGYSFDDAIADLIDNSVTANADRVDVAGDPVDGLYVSILDNGDGMSPEEARTALRLAGTGRDARAENDLGRFGLGLKTASLSQGRKLTLASKLNGEVTVIQWDLDFVAEAGDWRIRVLDREDIDHIPAAVDFDRLDSGTLVIWETLDYLIGESEHPDEVMAKHLQELREHLGLVFHQFLDHNYIGGLEIYVNSVKAKPLDPFLSSVRKTQRSPVEYFKILGETVEMQSFVLPHSSALTEKELRRKDLSYAMESKQGFYVYRGHRLIDWGSWYGVTKQSQLKKQTRVRVEFPNSLDHLWQLDIRKSKVQPPREFLNHYRALILNETRKSERVHTYRGRVRRREDEVTPLWNYIEERHQIRYEVNHDHPLVQTAFTGLTKTQRRAVETLLEDVARCVPAQSAYVEISDNKTYAAEEYDAEDISKRVAVFIDGGLIPRDSEIAFDVLKDIEPFSEQPTLREIIEELIED</sequence>
<protein>
    <submittedName>
        <fullName evidence="1">Histidine kinase-, DNA gyrase B-, and HSP90-like ATPase</fullName>
    </submittedName>
</protein>
<dbReference type="Pfam" id="PF13589">
    <property type="entry name" value="HATPase_c_3"/>
    <property type="match status" value="1"/>
</dbReference>
<gene>
    <name evidence="1" type="ORF">BANT10_02402</name>
</gene>
<name>A0A2H1JV97_9MICO</name>
<organism evidence="1 2">
    <name type="scientific">Brevibacterium antiquum</name>
    <dbReference type="NCBI Taxonomy" id="234835"/>
    <lineage>
        <taxon>Bacteria</taxon>
        <taxon>Bacillati</taxon>
        <taxon>Actinomycetota</taxon>
        <taxon>Actinomycetes</taxon>
        <taxon>Micrococcales</taxon>
        <taxon>Brevibacteriaceae</taxon>
        <taxon>Brevibacterium</taxon>
    </lineage>
</organism>
<dbReference type="Gene3D" id="3.30.565.10">
    <property type="entry name" value="Histidine kinase-like ATPase, C-terminal domain"/>
    <property type="match status" value="1"/>
</dbReference>
<dbReference type="Proteomes" id="UP000234342">
    <property type="component" value="Unassembled WGS sequence"/>
</dbReference>
<evidence type="ECO:0000313" key="1">
    <source>
        <dbReference type="EMBL" id="SMX91416.1"/>
    </source>
</evidence>
<keyword evidence="1" id="KW-0418">Kinase</keyword>
<proteinExistence type="predicted"/>
<dbReference type="RefSeq" id="WP_101643746.1">
    <property type="nucleotide sequence ID" value="NZ_FXZE01000011.1"/>
</dbReference>
<dbReference type="GO" id="GO:0016301">
    <property type="term" value="F:kinase activity"/>
    <property type="evidence" value="ECO:0007669"/>
    <property type="project" value="UniProtKB-KW"/>
</dbReference>
<keyword evidence="2" id="KW-1185">Reference proteome</keyword>
<dbReference type="EMBL" id="FXZE01000011">
    <property type="protein sequence ID" value="SMX91416.1"/>
    <property type="molecule type" value="Genomic_DNA"/>
</dbReference>
<dbReference type="SUPFAM" id="SSF55874">
    <property type="entry name" value="ATPase domain of HSP90 chaperone/DNA topoisomerase II/histidine kinase"/>
    <property type="match status" value="1"/>
</dbReference>
<dbReference type="AlphaFoldDB" id="A0A2H1JV97"/>
<keyword evidence="1" id="KW-0808">Transferase</keyword>
<dbReference type="InterPro" id="IPR036890">
    <property type="entry name" value="HATPase_C_sf"/>
</dbReference>